<dbReference type="EMBL" id="MG099659">
    <property type="protein sequence ID" value="AYV99145.1"/>
    <property type="molecule type" value="mRNA"/>
</dbReference>
<dbReference type="FunFam" id="3.30.30.10:FF:000005">
    <property type="entry name" value="Defensin"/>
    <property type="match status" value="1"/>
</dbReference>
<dbReference type="Pfam" id="PF01097">
    <property type="entry name" value="Defensin_2"/>
    <property type="match status" value="1"/>
</dbReference>
<keyword evidence="2" id="KW-0964">Secreted</keyword>
<keyword evidence="8" id="KW-1015">Disulfide bond</keyword>
<evidence type="ECO:0000256" key="5">
    <source>
        <dbReference type="ARBA" id="ARBA00022859"/>
    </source>
</evidence>
<sequence>MKIVFGLLLAIAVTALSQPIDFEEEQPAQKDHIRVRRFTCDVLSAEGAGFKVNHAACAGHCLALGKSGGYCNGQGVCICR</sequence>
<dbReference type="GO" id="GO:0045087">
    <property type="term" value="P:innate immune response"/>
    <property type="evidence" value="ECO:0007669"/>
    <property type="project" value="UniProtKB-KW"/>
</dbReference>
<keyword evidence="6" id="KW-0211">Defensin</keyword>
<feature type="domain" description="Invertebrate defensins family profile" evidence="10">
    <location>
        <begin position="37"/>
        <end position="80"/>
    </location>
</feature>
<dbReference type="InterPro" id="IPR003614">
    <property type="entry name" value="Knottins"/>
</dbReference>
<dbReference type="PROSITE" id="PS51378">
    <property type="entry name" value="INVERT_DEFENSINS"/>
    <property type="match status" value="1"/>
</dbReference>
<keyword evidence="7" id="KW-0044">Antibiotic</keyword>
<reference evidence="11" key="1">
    <citation type="submission" date="2017-10" db="EMBL/GenBank/DDBJ databases">
        <title>Molecular cloning and expression of two antimicrobial peptide gene families and their reactions in immune defense in an invasive pest Octodonta nipae on two host plants.</title>
        <authorList>
            <person name="Li J."/>
            <person name="Hou Y."/>
            <person name="Song Y."/>
            <person name="Meng E."/>
            <person name="Li R."/>
        </authorList>
    </citation>
    <scope>NUCLEOTIDE SEQUENCE</scope>
</reference>
<evidence type="ECO:0000256" key="9">
    <source>
        <dbReference type="SAM" id="SignalP"/>
    </source>
</evidence>
<dbReference type="SUPFAM" id="SSF57095">
    <property type="entry name" value="Scorpion toxin-like"/>
    <property type="match status" value="1"/>
</dbReference>
<name>A0A5S9H874_9CUCU</name>
<dbReference type="InterPro" id="IPR036574">
    <property type="entry name" value="Scorpion_toxin-like_sf"/>
</dbReference>
<dbReference type="SMART" id="SM00505">
    <property type="entry name" value="Knot1"/>
    <property type="match status" value="1"/>
</dbReference>
<evidence type="ECO:0000313" key="11">
    <source>
        <dbReference type="EMBL" id="AYV99145.1"/>
    </source>
</evidence>
<evidence type="ECO:0000256" key="7">
    <source>
        <dbReference type="ARBA" id="ARBA00023022"/>
    </source>
</evidence>
<dbReference type="GO" id="GO:0050830">
    <property type="term" value="P:defense response to Gram-positive bacterium"/>
    <property type="evidence" value="ECO:0007669"/>
    <property type="project" value="UniProtKB-ARBA"/>
</dbReference>
<dbReference type="AlphaFoldDB" id="A0A5S9H874"/>
<keyword evidence="5" id="KW-0391">Immunity</keyword>
<comment type="subcellular location">
    <subcellularLocation>
        <location evidence="1">Secreted</location>
    </subcellularLocation>
</comment>
<evidence type="ECO:0000259" key="10">
    <source>
        <dbReference type="PROSITE" id="PS51378"/>
    </source>
</evidence>
<evidence type="ECO:0000256" key="4">
    <source>
        <dbReference type="ARBA" id="ARBA00022588"/>
    </source>
</evidence>
<keyword evidence="4" id="KW-0399">Innate immunity</keyword>
<dbReference type="Gene3D" id="3.30.30.10">
    <property type="entry name" value="Knottin, scorpion toxin-like"/>
    <property type="match status" value="1"/>
</dbReference>
<organism evidence="11">
    <name type="scientific">Octodonta nipae</name>
    <dbReference type="NCBI Taxonomy" id="1432747"/>
    <lineage>
        <taxon>Eukaryota</taxon>
        <taxon>Metazoa</taxon>
        <taxon>Ecdysozoa</taxon>
        <taxon>Arthropoda</taxon>
        <taxon>Hexapoda</taxon>
        <taxon>Insecta</taxon>
        <taxon>Pterygota</taxon>
        <taxon>Neoptera</taxon>
        <taxon>Endopterygota</taxon>
        <taxon>Coleoptera</taxon>
        <taxon>Polyphaga</taxon>
        <taxon>Cucujiformia</taxon>
        <taxon>Chrysomeloidea</taxon>
        <taxon>Chrysomelidae</taxon>
        <taxon>Cassidinae</taxon>
        <taxon>Octodonta</taxon>
    </lineage>
</organism>
<keyword evidence="3" id="KW-0929">Antimicrobial</keyword>
<evidence type="ECO:0000256" key="1">
    <source>
        <dbReference type="ARBA" id="ARBA00004613"/>
    </source>
</evidence>
<dbReference type="PANTHER" id="PTHR13645:SF0">
    <property type="entry name" value="DEFENSIN"/>
    <property type="match status" value="1"/>
</dbReference>
<dbReference type="InterPro" id="IPR001542">
    <property type="entry name" value="Defensin_invertebrate/fungal"/>
</dbReference>
<feature type="chain" id="PRO_5025003445" evidence="9">
    <location>
        <begin position="18"/>
        <end position="80"/>
    </location>
</feature>
<dbReference type="GO" id="GO:0005615">
    <property type="term" value="C:extracellular space"/>
    <property type="evidence" value="ECO:0007669"/>
    <property type="project" value="TreeGrafter"/>
</dbReference>
<dbReference type="GO" id="GO:0006959">
    <property type="term" value="P:humoral immune response"/>
    <property type="evidence" value="ECO:0007669"/>
    <property type="project" value="TreeGrafter"/>
</dbReference>
<evidence type="ECO:0000256" key="2">
    <source>
        <dbReference type="ARBA" id="ARBA00022525"/>
    </source>
</evidence>
<protein>
    <submittedName>
        <fullName evidence="11">Defensin 2B</fullName>
    </submittedName>
</protein>
<evidence type="ECO:0000256" key="6">
    <source>
        <dbReference type="ARBA" id="ARBA00022940"/>
    </source>
</evidence>
<proteinExistence type="evidence at transcript level"/>
<dbReference type="CDD" id="cd21806">
    <property type="entry name" value="DEFL_defensin-like"/>
    <property type="match status" value="1"/>
</dbReference>
<dbReference type="PANTHER" id="PTHR13645">
    <property type="entry name" value="DEFENSIN"/>
    <property type="match status" value="1"/>
</dbReference>
<evidence type="ECO:0000256" key="8">
    <source>
        <dbReference type="ARBA" id="ARBA00023157"/>
    </source>
</evidence>
<keyword evidence="9" id="KW-0732">Signal</keyword>
<feature type="signal peptide" evidence="9">
    <location>
        <begin position="1"/>
        <end position="17"/>
    </location>
</feature>
<accession>A0A5S9H874</accession>
<evidence type="ECO:0000256" key="3">
    <source>
        <dbReference type="ARBA" id="ARBA00022529"/>
    </source>
</evidence>